<feature type="transmembrane region" description="Helical" evidence="1">
    <location>
        <begin position="64"/>
        <end position="81"/>
    </location>
</feature>
<reference evidence="3 4" key="1">
    <citation type="submission" date="2016-10" db="EMBL/GenBank/DDBJ databases">
        <title>Draft Genome sequence of Alkanindiges sp. strain H1.</title>
        <authorList>
            <person name="Subhash Y."/>
            <person name="Lee S."/>
        </authorList>
    </citation>
    <scope>NUCLEOTIDE SEQUENCE [LARGE SCALE GENOMIC DNA]</scope>
    <source>
        <strain evidence="3 4">H1</strain>
    </source>
</reference>
<dbReference type="STRING" id="1907941.BKE30_09455"/>
<feature type="chain" id="PRO_5013137125" description="Urease accessory protein" evidence="2">
    <location>
        <begin position="18"/>
        <end position="185"/>
    </location>
</feature>
<dbReference type="PIRSF" id="PIRSF016919">
    <property type="entry name" value="HupE_UreJ"/>
    <property type="match status" value="1"/>
</dbReference>
<keyword evidence="1" id="KW-0812">Transmembrane</keyword>
<proteinExistence type="predicted"/>
<feature type="transmembrane region" description="Helical" evidence="1">
    <location>
        <begin position="111"/>
        <end position="128"/>
    </location>
</feature>
<evidence type="ECO:0000256" key="1">
    <source>
        <dbReference type="SAM" id="Phobius"/>
    </source>
</evidence>
<protein>
    <recommendedName>
        <fullName evidence="5">Urease accessory protein</fullName>
    </recommendedName>
</protein>
<organism evidence="3 4">
    <name type="scientific">Alkanindiges hydrocarboniclasticus</name>
    <dbReference type="NCBI Taxonomy" id="1907941"/>
    <lineage>
        <taxon>Bacteria</taxon>
        <taxon>Pseudomonadati</taxon>
        <taxon>Pseudomonadota</taxon>
        <taxon>Gammaproteobacteria</taxon>
        <taxon>Moraxellales</taxon>
        <taxon>Moraxellaceae</taxon>
        <taxon>Alkanindiges</taxon>
    </lineage>
</organism>
<accession>A0A1S8CV54</accession>
<sequence length="185" mass="19381">MRFLLLALLSVSSLALAHPGHEYSHSALLAGLLHPLSGLDHLTMGLGLGILLARTFKQARFMGLALLLVTVTGGFMLGMAHMVPVSIAEYGIVASLVVLAVALWQRSTSIFLAMVALLGVFHGLAHGAELGTGMNPLNFMLGMLVTLGALYSVGLLAGQLIKRHIKQGERIVAVLIGVVALLGLT</sequence>
<dbReference type="InterPro" id="IPR007038">
    <property type="entry name" value="HupE_UreJ"/>
</dbReference>
<dbReference type="AlphaFoldDB" id="A0A1S8CV54"/>
<feature type="transmembrane region" description="Helical" evidence="1">
    <location>
        <begin position="87"/>
        <end position="104"/>
    </location>
</feature>
<keyword evidence="1" id="KW-1133">Transmembrane helix</keyword>
<feature type="signal peptide" evidence="2">
    <location>
        <begin position="1"/>
        <end position="17"/>
    </location>
</feature>
<gene>
    <name evidence="3" type="ORF">BKE30_09455</name>
</gene>
<evidence type="ECO:0000313" key="3">
    <source>
        <dbReference type="EMBL" id="ONG39566.1"/>
    </source>
</evidence>
<keyword evidence="2" id="KW-0732">Signal</keyword>
<dbReference type="OrthoDB" id="9808192at2"/>
<evidence type="ECO:0000256" key="2">
    <source>
        <dbReference type="SAM" id="SignalP"/>
    </source>
</evidence>
<comment type="caution">
    <text evidence="3">The sequence shown here is derived from an EMBL/GenBank/DDBJ whole genome shotgun (WGS) entry which is preliminary data.</text>
</comment>
<dbReference type="Proteomes" id="UP000192132">
    <property type="component" value="Unassembled WGS sequence"/>
</dbReference>
<feature type="transmembrane region" description="Helical" evidence="1">
    <location>
        <begin position="140"/>
        <end position="161"/>
    </location>
</feature>
<feature type="transmembrane region" description="Helical" evidence="1">
    <location>
        <begin position="27"/>
        <end position="52"/>
    </location>
</feature>
<evidence type="ECO:0008006" key="5">
    <source>
        <dbReference type="Google" id="ProtNLM"/>
    </source>
</evidence>
<dbReference type="EMBL" id="MLCN01000023">
    <property type="protein sequence ID" value="ONG39566.1"/>
    <property type="molecule type" value="Genomic_DNA"/>
</dbReference>
<dbReference type="Pfam" id="PF04955">
    <property type="entry name" value="HupE_UreJ"/>
    <property type="match status" value="1"/>
</dbReference>
<name>A0A1S8CV54_9GAMM</name>
<dbReference type="RefSeq" id="WP_076878357.1">
    <property type="nucleotide sequence ID" value="NZ_MLCN01000023.1"/>
</dbReference>
<keyword evidence="4" id="KW-1185">Reference proteome</keyword>
<evidence type="ECO:0000313" key="4">
    <source>
        <dbReference type="Proteomes" id="UP000192132"/>
    </source>
</evidence>
<keyword evidence="1" id="KW-0472">Membrane</keyword>